<sequence length="285" mass="31665">MKNQHLKNLLILVMAAFFIGTSGPLGKFIAMPIPLIIWWRSFIGGIAMFLFCKYNKITLIRFPKKERLPFFIAGVFLGAHWITYFLALKMSNVAIGMLSLFTFPVITAFLEPLFGKEKFKPIHVLLGCMILVGIYILAPDLDFENSHVKGILFGLLSAFFYAIRNLITKQYTAKYNESMIMTYQLAIITVVTLPALFLYSNSNLATQYPYVLILALMTTALGHTLFVKSLKNFSAATASIIGSVQPIFGIIIAFLFLNEIPSINTAIGGGLILGTVIVESVLSKK</sequence>
<feature type="transmembrane region" description="Helical" evidence="1">
    <location>
        <begin position="263"/>
        <end position="282"/>
    </location>
</feature>
<evidence type="ECO:0000313" key="3">
    <source>
        <dbReference type="EMBL" id="MDT0554185.1"/>
    </source>
</evidence>
<accession>A0ABU2YAB4</accession>
<feature type="domain" description="EamA" evidence="2">
    <location>
        <begin position="9"/>
        <end position="137"/>
    </location>
</feature>
<dbReference type="Pfam" id="PF00892">
    <property type="entry name" value="EamA"/>
    <property type="match status" value="2"/>
</dbReference>
<feature type="transmembrane region" description="Helical" evidence="1">
    <location>
        <begin position="68"/>
        <end position="87"/>
    </location>
</feature>
<feature type="transmembrane region" description="Helical" evidence="1">
    <location>
        <begin position="93"/>
        <end position="110"/>
    </location>
</feature>
<feature type="transmembrane region" description="Helical" evidence="1">
    <location>
        <begin position="179"/>
        <end position="201"/>
    </location>
</feature>
<dbReference type="Proteomes" id="UP001252186">
    <property type="component" value="Unassembled WGS sequence"/>
</dbReference>
<dbReference type="EMBL" id="JAVRHV010000008">
    <property type="protein sequence ID" value="MDT0554185.1"/>
    <property type="molecule type" value="Genomic_DNA"/>
</dbReference>
<keyword evidence="4" id="KW-1185">Reference proteome</keyword>
<dbReference type="PANTHER" id="PTHR22911:SF79">
    <property type="entry name" value="MOBA-LIKE NTP TRANSFERASE DOMAIN-CONTAINING PROTEIN"/>
    <property type="match status" value="1"/>
</dbReference>
<proteinExistence type="predicted"/>
<evidence type="ECO:0000313" key="4">
    <source>
        <dbReference type="Proteomes" id="UP001252186"/>
    </source>
</evidence>
<dbReference type="SUPFAM" id="SSF103481">
    <property type="entry name" value="Multidrug resistance efflux transporter EmrE"/>
    <property type="match status" value="2"/>
</dbReference>
<keyword evidence="1" id="KW-1133">Transmembrane helix</keyword>
<keyword evidence="1" id="KW-0812">Transmembrane</keyword>
<name>A0ABU2YAB4_9FLAO</name>
<dbReference type="RefSeq" id="WP_311594268.1">
    <property type="nucleotide sequence ID" value="NZ_JAVRHV010000008.1"/>
</dbReference>
<evidence type="ECO:0000256" key="1">
    <source>
        <dbReference type="SAM" id="Phobius"/>
    </source>
</evidence>
<feature type="transmembrane region" description="Helical" evidence="1">
    <location>
        <begin position="9"/>
        <end position="30"/>
    </location>
</feature>
<feature type="transmembrane region" description="Helical" evidence="1">
    <location>
        <begin position="122"/>
        <end position="138"/>
    </location>
</feature>
<dbReference type="InterPro" id="IPR037185">
    <property type="entry name" value="EmrE-like"/>
</dbReference>
<feature type="transmembrane region" description="Helical" evidence="1">
    <location>
        <begin position="233"/>
        <end position="257"/>
    </location>
</feature>
<dbReference type="PANTHER" id="PTHR22911">
    <property type="entry name" value="ACYL-MALONYL CONDENSING ENZYME-RELATED"/>
    <property type="match status" value="1"/>
</dbReference>
<dbReference type="InterPro" id="IPR000620">
    <property type="entry name" value="EamA_dom"/>
</dbReference>
<comment type="caution">
    <text evidence="3">The sequence shown here is derived from an EMBL/GenBank/DDBJ whole genome shotgun (WGS) entry which is preliminary data.</text>
</comment>
<organism evidence="3 4">
    <name type="scientific">Urechidicola vernalis</name>
    <dbReference type="NCBI Taxonomy" id="3075600"/>
    <lineage>
        <taxon>Bacteria</taxon>
        <taxon>Pseudomonadati</taxon>
        <taxon>Bacteroidota</taxon>
        <taxon>Flavobacteriia</taxon>
        <taxon>Flavobacteriales</taxon>
        <taxon>Flavobacteriaceae</taxon>
        <taxon>Urechidicola</taxon>
    </lineage>
</organism>
<reference evidence="3 4" key="1">
    <citation type="submission" date="2023-09" db="EMBL/GenBank/DDBJ databases">
        <authorList>
            <person name="Rey-Velasco X."/>
        </authorList>
    </citation>
    <scope>NUCLEOTIDE SEQUENCE [LARGE SCALE GENOMIC DNA]</scope>
    <source>
        <strain evidence="3 4">P050</strain>
    </source>
</reference>
<feature type="transmembrane region" description="Helical" evidence="1">
    <location>
        <begin position="36"/>
        <end position="56"/>
    </location>
</feature>
<keyword evidence="1" id="KW-0472">Membrane</keyword>
<feature type="transmembrane region" description="Helical" evidence="1">
    <location>
        <begin position="150"/>
        <end position="167"/>
    </location>
</feature>
<feature type="transmembrane region" description="Helical" evidence="1">
    <location>
        <begin position="207"/>
        <end position="226"/>
    </location>
</feature>
<evidence type="ECO:0000259" key="2">
    <source>
        <dbReference type="Pfam" id="PF00892"/>
    </source>
</evidence>
<gene>
    <name evidence="3" type="ORF">RM519_13070</name>
</gene>
<feature type="domain" description="EamA" evidence="2">
    <location>
        <begin position="149"/>
        <end position="278"/>
    </location>
</feature>
<protein>
    <submittedName>
        <fullName evidence="3">DMT family transporter</fullName>
    </submittedName>
</protein>